<keyword evidence="1" id="KW-1133">Transmembrane helix</keyword>
<organism evidence="2 3">
    <name type="scientific">Micromonospora coerulea</name>
    <dbReference type="NCBI Taxonomy" id="47856"/>
    <lineage>
        <taxon>Bacteria</taxon>
        <taxon>Bacillati</taxon>
        <taxon>Actinomycetota</taxon>
        <taxon>Actinomycetes</taxon>
        <taxon>Micromonosporales</taxon>
        <taxon>Micromonosporaceae</taxon>
        <taxon>Micromonospora</taxon>
    </lineage>
</organism>
<keyword evidence="1" id="KW-0472">Membrane</keyword>
<keyword evidence="3" id="KW-1185">Reference proteome</keyword>
<feature type="transmembrane region" description="Helical" evidence="1">
    <location>
        <begin position="65"/>
        <end position="84"/>
    </location>
</feature>
<dbReference type="EMBL" id="BAABGU010000049">
    <property type="protein sequence ID" value="GAA4579529.1"/>
    <property type="molecule type" value="Genomic_DNA"/>
</dbReference>
<comment type="caution">
    <text evidence="2">The sequence shown here is derived from an EMBL/GenBank/DDBJ whole genome shotgun (WGS) entry which is preliminary data.</text>
</comment>
<dbReference type="Proteomes" id="UP001500307">
    <property type="component" value="Unassembled WGS sequence"/>
</dbReference>
<keyword evidence="1" id="KW-0812">Transmembrane</keyword>
<evidence type="ECO:0000313" key="2">
    <source>
        <dbReference type="EMBL" id="GAA4579529.1"/>
    </source>
</evidence>
<proteinExistence type="predicted"/>
<gene>
    <name evidence="2" type="ORF">GCM10023176_57500</name>
</gene>
<name>A0ABP8T4H5_9ACTN</name>
<accession>A0ABP8T4H5</accession>
<protein>
    <submittedName>
        <fullName evidence="2">Uncharacterized protein</fullName>
    </submittedName>
</protein>
<reference evidence="3" key="1">
    <citation type="journal article" date="2019" name="Int. J. Syst. Evol. Microbiol.">
        <title>The Global Catalogue of Microorganisms (GCM) 10K type strain sequencing project: providing services to taxonomists for standard genome sequencing and annotation.</title>
        <authorList>
            <consortium name="The Broad Institute Genomics Platform"/>
            <consortium name="The Broad Institute Genome Sequencing Center for Infectious Disease"/>
            <person name="Wu L."/>
            <person name="Ma J."/>
        </authorList>
    </citation>
    <scope>NUCLEOTIDE SEQUENCE [LARGE SCALE GENOMIC DNA]</scope>
    <source>
        <strain evidence="3">JCM 3175</strain>
    </source>
</reference>
<evidence type="ECO:0000313" key="3">
    <source>
        <dbReference type="Proteomes" id="UP001500307"/>
    </source>
</evidence>
<evidence type="ECO:0000256" key="1">
    <source>
        <dbReference type="SAM" id="Phobius"/>
    </source>
</evidence>
<sequence>MLSCSRRPRVSGSVGLGWQTWLYGWLHGSPLVGWRTRRVPPTVPAMMLGSPLAAMSSPGSPLWDLLFAMALGLLVLYGVIRLAVRHGIQDADRRRNGRLKGKV</sequence>